<dbReference type="Gene3D" id="2.30.330.10">
    <property type="entry name" value="SpoA-like"/>
    <property type="match status" value="1"/>
</dbReference>
<dbReference type="AlphaFoldDB" id="C6WJP9"/>
<comment type="subcellular location">
    <subcellularLocation>
        <location evidence="1">Bacterial flagellum basal body</location>
    </subcellularLocation>
    <subcellularLocation>
        <location evidence="2">Cell membrane</location>
        <topology evidence="2">Peripheral membrane protein</topology>
    </subcellularLocation>
</comment>
<evidence type="ECO:0000256" key="7">
    <source>
        <dbReference type="ARBA" id="ARBA00022779"/>
    </source>
</evidence>
<keyword evidence="8" id="KW-0472">Membrane</keyword>
<dbReference type="HOGENOM" id="CLU_052646_0_0_11"/>
<dbReference type="GO" id="GO:0050918">
    <property type="term" value="P:positive chemotaxis"/>
    <property type="evidence" value="ECO:0007669"/>
    <property type="project" value="TreeGrafter"/>
</dbReference>
<evidence type="ECO:0000256" key="1">
    <source>
        <dbReference type="ARBA" id="ARBA00004117"/>
    </source>
</evidence>
<evidence type="ECO:0000313" key="12">
    <source>
        <dbReference type="EMBL" id="ACU36274.1"/>
    </source>
</evidence>
<dbReference type="InterPro" id="IPR001543">
    <property type="entry name" value="FliN-like_C"/>
</dbReference>
<evidence type="ECO:0000256" key="3">
    <source>
        <dbReference type="ARBA" id="ARBA00011049"/>
    </source>
</evidence>
<gene>
    <name evidence="12" type="ordered locus">Amir_2334</name>
</gene>
<dbReference type="PANTHER" id="PTHR30034">
    <property type="entry name" value="FLAGELLAR MOTOR SWITCH PROTEIN FLIM"/>
    <property type="match status" value="1"/>
</dbReference>
<evidence type="ECO:0000256" key="2">
    <source>
        <dbReference type="ARBA" id="ARBA00004202"/>
    </source>
</evidence>
<dbReference type="SUPFAM" id="SSF101801">
    <property type="entry name" value="Surface presentation of antigens (SPOA)"/>
    <property type="match status" value="1"/>
</dbReference>
<keyword evidence="13" id="KW-1185">Reference proteome</keyword>
<protein>
    <recommendedName>
        <fullName evidence="4">Flagellar motor switch protein FliM</fullName>
    </recommendedName>
</protein>
<reference evidence="12 13" key="1">
    <citation type="journal article" date="2009" name="Stand. Genomic Sci.">
        <title>Complete genome sequence of Actinosynnema mirum type strain (101).</title>
        <authorList>
            <person name="Land M."/>
            <person name="Lapidus A."/>
            <person name="Mayilraj S."/>
            <person name="Chen F."/>
            <person name="Copeland A."/>
            <person name="Del Rio T.G."/>
            <person name="Nolan M."/>
            <person name="Lucas S."/>
            <person name="Tice H."/>
            <person name="Cheng J.F."/>
            <person name="Chertkov O."/>
            <person name="Bruce D."/>
            <person name="Goodwin L."/>
            <person name="Pitluck S."/>
            <person name="Rohde M."/>
            <person name="Goker M."/>
            <person name="Pati A."/>
            <person name="Ivanova N."/>
            <person name="Mavromatis K."/>
            <person name="Chen A."/>
            <person name="Palaniappan K."/>
            <person name="Hauser L."/>
            <person name="Chang Y.J."/>
            <person name="Jeffries C.C."/>
            <person name="Brettin T."/>
            <person name="Detter J.C."/>
            <person name="Han C."/>
            <person name="Chain P."/>
            <person name="Tindall B.J."/>
            <person name="Bristow J."/>
            <person name="Eisen J.A."/>
            <person name="Markowitz V."/>
            <person name="Hugenholtz P."/>
            <person name="Kyrpides N.C."/>
            <person name="Klenk H.P."/>
        </authorList>
    </citation>
    <scope>NUCLEOTIDE SEQUENCE [LARGE SCALE GENOMIC DNA]</scope>
    <source>
        <strain evidence="13">ATCC 29888 / DSM 43827 / JCM 3225 / NBRC 14064 / NCIMB 13271 / NRRL B-12336 / IMRU 3971 / 101</strain>
    </source>
</reference>
<keyword evidence="12" id="KW-0282">Flagellum</keyword>
<organism evidence="12 13">
    <name type="scientific">Actinosynnema mirum (strain ATCC 29888 / DSM 43827 / JCM 3225 / NBRC 14064 / NCIMB 13271 / NRRL B-12336 / IMRU 3971 / 101)</name>
    <dbReference type="NCBI Taxonomy" id="446462"/>
    <lineage>
        <taxon>Bacteria</taxon>
        <taxon>Bacillati</taxon>
        <taxon>Actinomycetota</taxon>
        <taxon>Actinomycetes</taxon>
        <taxon>Pseudonocardiales</taxon>
        <taxon>Pseudonocardiaceae</taxon>
        <taxon>Actinosynnema</taxon>
    </lineage>
</organism>
<evidence type="ECO:0000313" key="13">
    <source>
        <dbReference type="Proteomes" id="UP000002213"/>
    </source>
</evidence>
<sequence length="320" mass="34474">MTQSPLLTSSSGGASRSPGLVANPGDPEVFDFTRPVKLPRELLRVLQLCYETFSHRMATLLTSTLRVVCHAELISIEQLSYAEHMAELANPTLLAPVVLEPLPGTALLEMTLSTAMTSMDHLLGGKGGPQPARPLSDIETPLLRDLLDQALEQLRVGMESVADVRPELEGLEYNPQLVQTSTPTDAVVVGYFELNVGEEQGQVSLCIPLQTILPSLRSYRDKVAVSASERATREAARNAITAGLQNVPVAVSVKFQSVRLEPSDLVDLQPGDVIPLTHRLDEPLDIVAAGRTFANAVATKRGTRLACLVVAGADSEENKR</sequence>
<dbReference type="KEGG" id="ami:Amir_2334"/>
<dbReference type="GO" id="GO:0071978">
    <property type="term" value="P:bacterial-type flagellum-dependent swarming motility"/>
    <property type="evidence" value="ECO:0007669"/>
    <property type="project" value="TreeGrafter"/>
</dbReference>
<dbReference type="STRING" id="446462.Amir_2334"/>
<evidence type="ECO:0000256" key="9">
    <source>
        <dbReference type="ARBA" id="ARBA00023143"/>
    </source>
</evidence>
<evidence type="ECO:0000256" key="4">
    <source>
        <dbReference type="ARBA" id="ARBA00021898"/>
    </source>
</evidence>
<dbReference type="PANTHER" id="PTHR30034:SF6">
    <property type="entry name" value="YOP PROTEINS TRANSLOCATION PROTEIN Q"/>
    <property type="match status" value="1"/>
</dbReference>
<keyword evidence="9" id="KW-0975">Bacterial flagellum</keyword>
<proteinExistence type="inferred from homology"/>
<keyword evidence="7" id="KW-0283">Flagellar rotation</keyword>
<evidence type="ECO:0000259" key="11">
    <source>
        <dbReference type="Pfam" id="PF01052"/>
    </source>
</evidence>
<evidence type="ECO:0000256" key="6">
    <source>
        <dbReference type="ARBA" id="ARBA00022500"/>
    </source>
</evidence>
<feature type="region of interest" description="Disordered" evidence="10">
    <location>
        <begin position="1"/>
        <end position="26"/>
    </location>
</feature>
<feature type="compositionally biased region" description="Polar residues" evidence="10">
    <location>
        <begin position="1"/>
        <end position="14"/>
    </location>
</feature>
<accession>C6WJP9</accession>
<keyword evidence="6" id="KW-0145">Chemotaxis</keyword>
<dbReference type="GO" id="GO:0005886">
    <property type="term" value="C:plasma membrane"/>
    <property type="evidence" value="ECO:0007669"/>
    <property type="project" value="UniProtKB-SubCell"/>
</dbReference>
<dbReference type="GO" id="GO:0009425">
    <property type="term" value="C:bacterial-type flagellum basal body"/>
    <property type="evidence" value="ECO:0007669"/>
    <property type="project" value="UniProtKB-SubCell"/>
</dbReference>
<dbReference type="Pfam" id="PF01052">
    <property type="entry name" value="FliMN_C"/>
    <property type="match status" value="1"/>
</dbReference>
<dbReference type="eggNOG" id="COG1868">
    <property type="taxonomic scope" value="Bacteria"/>
</dbReference>
<evidence type="ECO:0000256" key="10">
    <source>
        <dbReference type="SAM" id="MobiDB-lite"/>
    </source>
</evidence>
<keyword evidence="5" id="KW-1003">Cell membrane</keyword>
<dbReference type="SUPFAM" id="SSF103039">
    <property type="entry name" value="CheC-like"/>
    <property type="match status" value="1"/>
</dbReference>
<dbReference type="Gene3D" id="3.40.1550.10">
    <property type="entry name" value="CheC-like"/>
    <property type="match status" value="1"/>
</dbReference>
<dbReference type="PIRSF" id="PIRSF002888">
    <property type="entry name" value="FliM"/>
    <property type="match status" value="1"/>
</dbReference>
<name>C6WJP9_ACTMD</name>
<dbReference type="CDD" id="cd17908">
    <property type="entry name" value="FliM"/>
    <property type="match status" value="1"/>
</dbReference>
<evidence type="ECO:0000256" key="5">
    <source>
        <dbReference type="ARBA" id="ARBA00022475"/>
    </source>
</evidence>
<feature type="domain" description="Flagellar motor switch protein FliN-like C-terminal" evidence="11">
    <location>
        <begin position="244"/>
        <end position="309"/>
    </location>
</feature>
<dbReference type="EMBL" id="CP001630">
    <property type="protein sequence ID" value="ACU36274.1"/>
    <property type="molecule type" value="Genomic_DNA"/>
</dbReference>
<evidence type="ECO:0000256" key="8">
    <source>
        <dbReference type="ARBA" id="ARBA00023136"/>
    </source>
</evidence>
<dbReference type="InterPro" id="IPR001689">
    <property type="entry name" value="Flag_FliM"/>
</dbReference>
<dbReference type="GO" id="GO:0003774">
    <property type="term" value="F:cytoskeletal motor activity"/>
    <property type="evidence" value="ECO:0007669"/>
    <property type="project" value="InterPro"/>
</dbReference>
<keyword evidence="12" id="KW-0966">Cell projection</keyword>
<dbReference type="InterPro" id="IPR028976">
    <property type="entry name" value="CheC-like_sf"/>
</dbReference>
<dbReference type="Pfam" id="PF02154">
    <property type="entry name" value="FliM"/>
    <property type="match status" value="1"/>
</dbReference>
<dbReference type="Proteomes" id="UP000002213">
    <property type="component" value="Chromosome"/>
</dbReference>
<dbReference type="PRINTS" id="PR00955">
    <property type="entry name" value="FLGMOTORFLIM"/>
</dbReference>
<keyword evidence="12" id="KW-0969">Cilium</keyword>
<comment type="similarity">
    <text evidence="3">Belongs to the FliM family.</text>
</comment>
<dbReference type="InterPro" id="IPR036429">
    <property type="entry name" value="SpoA-like_sf"/>
</dbReference>